<reference evidence="1 2" key="1">
    <citation type="submission" date="2018-12" db="EMBL/GenBank/DDBJ databases">
        <authorList>
            <person name="Grouzdev D.S."/>
            <person name="Krutkina M.S."/>
        </authorList>
    </citation>
    <scope>NUCLEOTIDE SEQUENCE [LARGE SCALE GENOMIC DNA]</scope>
    <source>
        <strain evidence="1 2">RmlP026</strain>
    </source>
</reference>
<evidence type="ECO:0000313" key="1">
    <source>
        <dbReference type="EMBL" id="RYC30612.1"/>
    </source>
</evidence>
<dbReference type="AlphaFoldDB" id="A0A4Q2U2Q0"/>
<sequence>MSVLLRHPATVPALFSRAVDPEPPAEGRRGAGNALAQVTALLWAAAVLIEVPLVKAAAAAVGLTLPQ</sequence>
<dbReference type="EMBL" id="QYBB01000023">
    <property type="protein sequence ID" value="RYC30612.1"/>
    <property type="molecule type" value="Genomic_DNA"/>
</dbReference>
<evidence type="ECO:0000313" key="2">
    <source>
        <dbReference type="Proteomes" id="UP000290759"/>
    </source>
</evidence>
<accession>A0A4Q2U2Q0</accession>
<proteinExistence type="predicted"/>
<gene>
    <name evidence="1" type="ORF">D3273_18185</name>
</gene>
<reference evidence="1 2" key="2">
    <citation type="submission" date="2019-02" db="EMBL/GenBank/DDBJ databases">
        <title>'Lichenibacterium ramalinii' gen. nov. sp. nov., 'Lichenibacterium minor' gen. nov. sp. nov.</title>
        <authorList>
            <person name="Pankratov T."/>
        </authorList>
    </citation>
    <scope>NUCLEOTIDE SEQUENCE [LARGE SCALE GENOMIC DNA]</scope>
    <source>
        <strain evidence="1 2">RmlP026</strain>
    </source>
</reference>
<dbReference type="OrthoDB" id="9913333at2"/>
<dbReference type="Proteomes" id="UP000290759">
    <property type="component" value="Unassembled WGS sequence"/>
</dbReference>
<name>A0A4Q2U2Q0_9HYPH</name>
<organism evidence="1 2">
    <name type="scientific">Lichenibacterium minor</name>
    <dbReference type="NCBI Taxonomy" id="2316528"/>
    <lineage>
        <taxon>Bacteria</taxon>
        <taxon>Pseudomonadati</taxon>
        <taxon>Pseudomonadota</taxon>
        <taxon>Alphaproteobacteria</taxon>
        <taxon>Hyphomicrobiales</taxon>
        <taxon>Lichenihabitantaceae</taxon>
        <taxon>Lichenibacterium</taxon>
    </lineage>
</organism>
<protein>
    <submittedName>
        <fullName evidence="1">Uncharacterized protein</fullName>
    </submittedName>
</protein>
<keyword evidence="2" id="KW-1185">Reference proteome</keyword>
<dbReference type="RefSeq" id="WP_129228308.1">
    <property type="nucleotide sequence ID" value="NZ_QYBB01000023.1"/>
</dbReference>
<comment type="caution">
    <text evidence="1">The sequence shown here is derived from an EMBL/GenBank/DDBJ whole genome shotgun (WGS) entry which is preliminary data.</text>
</comment>